<dbReference type="Gene3D" id="3.30.40.10">
    <property type="entry name" value="Zinc/RING finger domain, C3HC4 (zinc finger)"/>
    <property type="match status" value="1"/>
</dbReference>
<gene>
    <name evidence="14" type="ORF">CAC42_3636</name>
</gene>
<feature type="domain" description="Helicase C-terminal" evidence="13">
    <location>
        <begin position="844"/>
        <end position="1006"/>
    </location>
</feature>
<accession>A0A2K1QPN6</accession>
<feature type="compositionally biased region" description="Polar residues" evidence="10">
    <location>
        <begin position="22"/>
        <end position="47"/>
    </location>
</feature>
<dbReference type="GO" id="GO:0008270">
    <property type="term" value="F:zinc ion binding"/>
    <property type="evidence" value="ECO:0007669"/>
    <property type="project" value="UniProtKB-KW"/>
</dbReference>
<dbReference type="AlphaFoldDB" id="A0A2K1QPN6"/>
<name>A0A2K1QPN6_9PEZI</name>
<dbReference type="InterPro" id="IPR049730">
    <property type="entry name" value="SNF2/RAD54-like_C"/>
</dbReference>
<dbReference type="InterPro" id="IPR017907">
    <property type="entry name" value="Znf_RING_CS"/>
</dbReference>
<evidence type="ECO:0000256" key="8">
    <source>
        <dbReference type="ARBA" id="ARBA00022840"/>
    </source>
</evidence>
<keyword evidence="3" id="KW-0547">Nucleotide-binding</keyword>
<dbReference type="STRING" id="2082308.A0A2K1QPN6"/>
<sequence>MPKDSSQSIHSPLHEPPPEASCSDSGRPSTDQSTAEPLQYPTDSFTTPIKRELDNGDPNLGHDLCTIPSTLEEGPAYPRGVEPKDWDVPSIQDGVQRHIKEEKVSNQKVMSNSESHGTQENWPQTEEDDNNLLDLLLEEYPDWYVGDNTEEPHYLASTQAHASTEAYDLSHEDEQGDDDASCVEPSETVLDHLDPTDTDEHRPKRARKTQRRAPDAGVFNEDDPTLGNIDIDIFADAAEMENVPSQPRYGGTNIRAQALKDLTEGAKGVKRKRGIPSDAKVLNQACKAFGRSQIGPEPGGGNQWWVRGLKVKLKPHQVIGTGFMLAQEQRETEPRGGILADQMGLGKTVMTLALINNKNPQREQPRGPTLVVAPASVVRQWADEIQKHCDTTSERYKVGKVMIFKASSEKNYLYPPLYLQSFTILITTYNEVAKSFPVGKPPKELTDEIQREEWSKDHFERNKGILHSMQFHRVVLDEAHVVRNPWTRNYLAVRALQSKHFWSLTGTPFINGPADIWALLNLSGVGTDLTYGEFASKYNRRPDPDDLALFNKWVRKCMIRRTHRSRLFDAKLISLPKTSTQLLKVNFNPVERKIYDLVESRFRKNAEAIDQECGRDQNLLTMVLRLRQLTAHPLILQDELLNMLEREDLQNLERVVIATHRKHRKQTTALLKRLRQTLALKDPRDVNQRVVVEGPTAELLDQDSQENAFPDITTGQRYGLRQKYDDLVRALLEKKDQAGIEAIRQCVDCNNVAREPYFTSCKHIYCRRCIENLQSEAAEDGLTSAACLVCDQLFSSVAPCDDSALRQAQEKTKKTAAKKSALDVDLTEILGVDGQIIPSAKTIAVKAQILQHREEEPGVKIIVFTQWLSMLRILESICKMERWKCISYHGQMSAEARSEAIKRFGNDDTMDVLLCSFHAGGVGLNLTMASRVICIDHWWNNAMEQQAFSRCYRMGQTKETSLLQICVNDTIDERMEAIKGRKQGTIDMVGGNDGKSSGKFTKDDLLKLLGARKKKRVKEPRVQEAATDDQQSGIDDVESDEGEEHGVS</sequence>
<keyword evidence="15" id="KW-1185">Reference proteome</keyword>
<feature type="compositionally biased region" description="Polar residues" evidence="10">
    <location>
        <begin position="106"/>
        <end position="124"/>
    </location>
</feature>
<evidence type="ECO:0000256" key="9">
    <source>
        <dbReference type="PROSITE-ProRule" id="PRU00175"/>
    </source>
</evidence>
<evidence type="ECO:0000256" key="10">
    <source>
        <dbReference type="SAM" id="MobiDB-lite"/>
    </source>
</evidence>
<dbReference type="Gene3D" id="3.40.50.300">
    <property type="entry name" value="P-loop containing nucleotide triphosphate hydrolases"/>
    <property type="match status" value="1"/>
</dbReference>
<dbReference type="CDD" id="cd18008">
    <property type="entry name" value="DEXDc_SHPRH-like"/>
    <property type="match status" value="1"/>
</dbReference>
<dbReference type="Proteomes" id="UP000243797">
    <property type="component" value="Unassembled WGS sequence"/>
</dbReference>
<feature type="compositionally biased region" description="Basic and acidic residues" evidence="10">
    <location>
        <begin position="189"/>
        <end position="202"/>
    </location>
</feature>
<organism evidence="14 15">
    <name type="scientific">Sphaceloma murrayae</name>
    <dbReference type="NCBI Taxonomy" id="2082308"/>
    <lineage>
        <taxon>Eukaryota</taxon>
        <taxon>Fungi</taxon>
        <taxon>Dikarya</taxon>
        <taxon>Ascomycota</taxon>
        <taxon>Pezizomycotina</taxon>
        <taxon>Dothideomycetes</taxon>
        <taxon>Dothideomycetidae</taxon>
        <taxon>Myriangiales</taxon>
        <taxon>Elsinoaceae</taxon>
        <taxon>Sphaceloma</taxon>
    </lineage>
</organism>
<evidence type="ECO:0000256" key="7">
    <source>
        <dbReference type="ARBA" id="ARBA00022833"/>
    </source>
</evidence>
<dbReference type="PROSITE" id="PS51192">
    <property type="entry name" value="HELICASE_ATP_BIND_1"/>
    <property type="match status" value="1"/>
</dbReference>
<evidence type="ECO:0000256" key="4">
    <source>
        <dbReference type="ARBA" id="ARBA00022771"/>
    </source>
</evidence>
<dbReference type="PROSITE" id="PS51194">
    <property type="entry name" value="HELICASE_CTER"/>
    <property type="match status" value="1"/>
</dbReference>
<dbReference type="SMART" id="SM00487">
    <property type="entry name" value="DEXDc"/>
    <property type="match status" value="1"/>
</dbReference>
<reference evidence="14 15" key="1">
    <citation type="submission" date="2017-06" db="EMBL/GenBank/DDBJ databases">
        <title>Draft genome sequence of a variant of Elsinoe murrayae.</title>
        <authorList>
            <person name="Cheng Q."/>
        </authorList>
    </citation>
    <scope>NUCLEOTIDE SEQUENCE [LARGE SCALE GENOMIC DNA]</scope>
    <source>
        <strain evidence="14 15">CQ-2017a</strain>
    </source>
</reference>
<dbReference type="GO" id="GO:0006281">
    <property type="term" value="P:DNA repair"/>
    <property type="evidence" value="ECO:0007669"/>
    <property type="project" value="TreeGrafter"/>
</dbReference>
<dbReference type="InterPro" id="IPR027417">
    <property type="entry name" value="P-loop_NTPase"/>
</dbReference>
<evidence type="ECO:0000256" key="3">
    <source>
        <dbReference type="ARBA" id="ARBA00022741"/>
    </source>
</evidence>
<feature type="region of interest" description="Disordered" evidence="10">
    <location>
        <begin position="158"/>
        <end position="224"/>
    </location>
</feature>
<protein>
    <submittedName>
        <fullName evidence="14">DNA repair protein RAD5</fullName>
    </submittedName>
</protein>
<dbReference type="Pfam" id="PF00176">
    <property type="entry name" value="SNF2-rel_dom"/>
    <property type="match status" value="1"/>
</dbReference>
<comment type="similarity">
    <text evidence="1">Belongs to the SNF2/RAD54 helicase family.</text>
</comment>
<dbReference type="EMBL" id="NKHZ01000054">
    <property type="protein sequence ID" value="PNS17066.1"/>
    <property type="molecule type" value="Genomic_DNA"/>
</dbReference>
<feature type="region of interest" description="Disordered" evidence="10">
    <location>
        <begin position="1014"/>
        <end position="1048"/>
    </location>
</feature>
<dbReference type="SMART" id="SM00490">
    <property type="entry name" value="HELICc"/>
    <property type="match status" value="1"/>
</dbReference>
<feature type="compositionally biased region" description="Acidic residues" evidence="10">
    <location>
        <begin position="1035"/>
        <end position="1048"/>
    </location>
</feature>
<feature type="region of interest" description="Disordered" evidence="10">
    <location>
        <begin position="1"/>
        <end position="89"/>
    </location>
</feature>
<feature type="region of interest" description="Disordered" evidence="10">
    <location>
        <begin position="103"/>
        <end position="126"/>
    </location>
</feature>
<keyword evidence="7" id="KW-0862">Zinc</keyword>
<dbReference type="GO" id="GO:0004386">
    <property type="term" value="F:helicase activity"/>
    <property type="evidence" value="ECO:0007669"/>
    <property type="project" value="UniProtKB-KW"/>
</dbReference>
<dbReference type="CDD" id="cd18793">
    <property type="entry name" value="SF2_C_SNF"/>
    <property type="match status" value="1"/>
</dbReference>
<feature type="compositionally biased region" description="Polar residues" evidence="10">
    <location>
        <begin position="1"/>
        <end position="10"/>
    </location>
</feature>
<dbReference type="InterPro" id="IPR038718">
    <property type="entry name" value="SNF2-like_sf"/>
</dbReference>
<dbReference type="GO" id="GO:0016787">
    <property type="term" value="F:hydrolase activity"/>
    <property type="evidence" value="ECO:0007669"/>
    <property type="project" value="UniProtKB-KW"/>
</dbReference>
<dbReference type="InterPro" id="IPR050628">
    <property type="entry name" value="SNF2_RAD54_helicase_TF"/>
</dbReference>
<dbReference type="GO" id="GO:0005524">
    <property type="term" value="F:ATP binding"/>
    <property type="evidence" value="ECO:0007669"/>
    <property type="project" value="UniProtKB-KW"/>
</dbReference>
<evidence type="ECO:0000256" key="5">
    <source>
        <dbReference type="ARBA" id="ARBA00022801"/>
    </source>
</evidence>
<dbReference type="GO" id="GO:0008094">
    <property type="term" value="F:ATP-dependent activity, acting on DNA"/>
    <property type="evidence" value="ECO:0007669"/>
    <property type="project" value="TreeGrafter"/>
</dbReference>
<dbReference type="OrthoDB" id="448448at2759"/>
<dbReference type="Pfam" id="PF00271">
    <property type="entry name" value="Helicase_C"/>
    <property type="match status" value="1"/>
</dbReference>
<dbReference type="InterPro" id="IPR013083">
    <property type="entry name" value="Znf_RING/FYVE/PHD"/>
</dbReference>
<dbReference type="InterPro" id="IPR001650">
    <property type="entry name" value="Helicase_C-like"/>
</dbReference>
<dbReference type="InterPro" id="IPR014001">
    <property type="entry name" value="Helicase_ATP-bd"/>
</dbReference>
<dbReference type="InterPro" id="IPR001841">
    <property type="entry name" value="Znf_RING"/>
</dbReference>
<dbReference type="PROSITE" id="PS50089">
    <property type="entry name" value="ZF_RING_2"/>
    <property type="match status" value="1"/>
</dbReference>
<keyword evidence="2" id="KW-0479">Metal-binding</keyword>
<keyword evidence="4 9" id="KW-0863">Zinc-finger</keyword>
<comment type="caution">
    <text evidence="14">The sequence shown here is derived from an EMBL/GenBank/DDBJ whole genome shotgun (WGS) entry which is preliminary data.</text>
</comment>
<dbReference type="InterPro" id="IPR000330">
    <property type="entry name" value="SNF2_N"/>
</dbReference>
<dbReference type="SUPFAM" id="SSF52540">
    <property type="entry name" value="P-loop containing nucleoside triphosphate hydrolases"/>
    <property type="match status" value="2"/>
</dbReference>
<dbReference type="SUPFAM" id="SSF57850">
    <property type="entry name" value="RING/U-box"/>
    <property type="match status" value="1"/>
</dbReference>
<dbReference type="PANTHER" id="PTHR45626">
    <property type="entry name" value="TRANSCRIPTION TERMINATION FACTOR 2-RELATED"/>
    <property type="match status" value="1"/>
</dbReference>
<keyword evidence="6" id="KW-0347">Helicase</keyword>
<evidence type="ECO:0000256" key="6">
    <source>
        <dbReference type="ARBA" id="ARBA00022806"/>
    </source>
</evidence>
<evidence type="ECO:0000256" key="1">
    <source>
        <dbReference type="ARBA" id="ARBA00007025"/>
    </source>
</evidence>
<evidence type="ECO:0000313" key="14">
    <source>
        <dbReference type="EMBL" id="PNS17066.1"/>
    </source>
</evidence>
<feature type="domain" description="RING-type" evidence="11">
    <location>
        <begin position="746"/>
        <end position="791"/>
    </location>
</feature>
<keyword evidence="5" id="KW-0378">Hydrolase</keyword>
<evidence type="ECO:0000259" key="11">
    <source>
        <dbReference type="PROSITE" id="PS50089"/>
    </source>
</evidence>
<evidence type="ECO:0000313" key="15">
    <source>
        <dbReference type="Proteomes" id="UP000243797"/>
    </source>
</evidence>
<evidence type="ECO:0000259" key="12">
    <source>
        <dbReference type="PROSITE" id="PS51192"/>
    </source>
</evidence>
<dbReference type="GO" id="GO:0005634">
    <property type="term" value="C:nucleus"/>
    <property type="evidence" value="ECO:0007669"/>
    <property type="project" value="TreeGrafter"/>
</dbReference>
<evidence type="ECO:0000259" key="13">
    <source>
        <dbReference type="PROSITE" id="PS51194"/>
    </source>
</evidence>
<dbReference type="PANTHER" id="PTHR45626:SF17">
    <property type="entry name" value="HELICASE-LIKE TRANSCRIPTION FACTOR"/>
    <property type="match status" value="1"/>
</dbReference>
<dbReference type="PROSITE" id="PS00518">
    <property type="entry name" value="ZF_RING_1"/>
    <property type="match status" value="1"/>
</dbReference>
<proteinExistence type="inferred from homology"/>
<dbReference type="Gene3D" id="3.40.50.10810">
    <property type="entry name" value="Tandem AAA-ATPase domain"/>
    <property type="match status" value="1"/>
</dbReference>
<feature type="domain" description="Helicase ATP-binding" evidence="12">
    <location>
        <begin position="328"/>
        <end position="526"/>
    </location>
</feature>
<evidence type="ECO:0000256" key="2">
    <source>
        <dbReference type="ARBA" id="ARBA00022723"/>
    </source>
</evidence>
<dbReference type="InParanoid" id="A0A2K1QPN6"/>
<keyword evidence="8" id="KW-0067">ATP-binding</keyword>